<organism evidence="3">
    <name type="scientific">Selaginella moellendorffii</name>
    <name type="common">Spikemoss</name>
    <dbReference type="NCBI Taxonomy" id="88036"/>
    <lineage>
        <taxon>Eukaryota</taxon>
        <taxon>Viridiplantae</taxon>
        <taxon>Streptophyta</taxon>
        <taxon>Embryophyta</taxon>
        <taxon>Tracheophyta</taxon>
        <taxon>Lycopodiopsida</taxon>
        <taxon>Selaginellales</taxon>
        <taxon>Selaginellaceae</taxon>
        <taxon>Selaginella</taxon>
    </lineage>
</organism>
<reference evidence="2 3" key="1">
    <citation type="journal article" date="2011" name="Science">
        <title>The Selaginella genome identifies genetic changes associated with the evolution of vascular plants.</title>
        <authorList>
            <person name="Banks J.A."/>
            <person name="Nishiyama T."/>
            <person name="Hasebe M."/>
            <person name="Bowman J.L."/>
            <person name="Gribskov M."/>
            <person name="dePamphilis C."/>
            <person name="Albert V.A."/>
            <person name="Aono N."/>
            <person name="Aoyama T."/>
            <person name="Ambrose B.A."/>
            <person name="Ashton N.W."/>
            <person name="Axtell M.J."/>
            <person name="Barker E."/>
            <person name="Barker M.S."/>
            <person name="Bennetzen J.L."/>
            <person name="Bonawitz N.D."/>
            <person name="Chapple C."/>
            <person name="Cheng C."/>
            <person name="Correa L.G."/>
            <person name="Dacre M."/>
            <person name="DeBarry J."/>
            <person name="Dreyer I."/>
            <person name="Elias M."/>
            <person name="Engstrom E.M."/>
            <person name="Estelle M."/>
            <person name="Feng L."/>
            <person name="Finet C."/>
            <person name="Floyd S.K."/>
            <person name="Frommer W.B."/>
            <person name="Fujita T."/>
            <person name="Gramzow L."/>
            <person name="Gutensohn M."/>
            <person name="Harholt J."/>
            <person name="Hattori M."/>
            <person name="Heyl A."/>
            <person name="Hirai T."/>
            <person name="Hiwatashi Y."/>
            <person name="Ishikawa M."/>
            <person name="Iwata M."/>
            <person name="Karol K.G."/>
            <person name="Koehler B."/>
            <person name="Kolukisaoglu U."/>
            <person name="Kubo M."/>
            <person name="Kurata T."/>
            <person name="Lalonde S."/>
            <person name="Li K."/>
            <person name="Li Y."/>
            <person name="Litt A."/>
            <person name="Lyons E."/>
            <person name="Manning G."/>
            <person name="Maruyama T."/>
            <person name="Michael T.P."/>
            <person name="Mikami K."/>
            <person name="Miyazaki S."/>
            <person name="Morinaga S."/>
            <person name="Murata T."/>
            <person name="Mueller-Roeber B."/>
            <person name="Nelson D.R."/>
            <person name="Obara M."/>
            <person name="Oguri Y."/>
            <person name="Olmstead R.G."/>
            <person name="Onodera N."/>
            <person name="Petersen B.L."/>
            <person name="Pils B."/>
            <person name="Prigge M."/>
            <person name="Rensing S.A."/>
            <person name="Riano-Pachon D.M."/>
            <person name="Roberts A.W."/>
            <person name="Sato Y."/>
            <person name="Scheller H.V."/>
            <person name="Schulz B."/>
            <person name="Schulz C."/>
            <person name="Shakirov E.V."/>
            <person name="Shibagaki N."/>
            <person name="Shinohara N."/>
            <person name="Shippen D.E."/>
            <person name="Soerensen I."/>
            <person name="Sotooka R."/>
            <person name="Sugimoto N."/>
            <person name="Sugita M."/>
            <person name="Sumikawa N."/>
            <person name="Tanurdzic M."/>
            <person name="Theissen G."/>
            <person name="Ulvskov P."/>
            <person name="Wakazuki S."/>
            <person name="Weng J.K."/>
            <person name="Willats W.W."/>
            <person name="Wipf D."/>
            <person name="Wolf P.G."/>
            <person name="Yang L."/>
            <person name="Zimmer A.D."/>
            <person name="Zhu Q."/>
            <person name="Mitros T."/>
            <person name="Hellsten U."/>
            <person name="Loque D."/>
            <person name="Otillar R."/>
            <person name="Salamov A."/>
            <person name="Schmutz J."/>
            <person name="Shapiro H."/>
            <person name="Lindquist E."/>
            <person name="Lucas S."/>
            <person name="Rokhsar D."/>
            <person name="Grigoriev I.V."/>
        </authorList>
    </citation>
    <scope>NUCLEOTIDE SEQUENCE [LARGE SCALE GENOMIC DNA]</scope>
</reference>
<feature type="signal peptide" evidence="1">
    <location>
        <begin position="1"/>
        <end position="23"/>
    </location>
</feature>
<protein>
    <recommendedName>
        <fullName evidence="4">Kazal-like domain-containing protein</fullName>
    </recommendedName>
</protein>
<sequence>MGRKKNSLLWALQLLAFLALVSGDQDGQRLSIIDSGSRVLDGGDAAKIECPVSCLRADPVCGANGVTYWCGSRDAACDGVEISHTGYCSPGNGGAMTIAITISSNLVGISVVRLVPCGCPQQSCTKGI</sequence>
<dbReference type="HOGENOM" id="CLU_1963395_0_0_1"/>
<name>D8RTC0_SELML</name>
<dbReference type="eggNOG" id="ENOG502S3PN">
    <property type="taxonomic scope" value="Eukaryota"/>
</dbReference>
<keyword evidence="3" id="KW-1185">Reference proteome</keyword>
<dbReference type="PANTHER" id="PTHR34376">
    <property type="entry name" value="SERINE PROTEASE INHIBITOR, KAZAL-TYPE FAMILY PROTEIN"/>
    <property type="match status" value="1"/>
</dbReference>
<dbReference type="Gramene" id="EFJ24656">
    <property type="protein sequence ID" value="EFJ24656"/>
    <property type="gene ID" value="SELMODRAFT_414607"/>
</dbReference>
<evidence type="ECO:0008006" key="4">
    <source>
        <dbReference type="Google" id="ProtNLM"/>
    </source>
</evidence>
<feature type="chain" id="PRO_5003122097" description="Kazal-like domain-containing protein" evidence="1">
    <location>
        <begin position="24"/>
        <end position="128"/>
    </location>
</feature>
<dbReference type="InParanoid" id="D8RTC0"/>
<gene>
    <name evidence="2" type="ORF">SELMODRAFT_414607</name>
</gene>
<dbReference type="EMBL" id="GL377589">
    <property type="protein sequence ID" value="EFJ24656.1"/>
    <property type="molecule type" value="Genomic_DNA"/>
</dbReference>
<dbReference type="FunCoup" id="D8RTC0">
    <property type="interactions" value="211"/>
</dbReference>
<dbReference type="Proteomes" id="UP000001514">
    <property type="component" value="Unassembled WGS sequence"/>
</dbReference>
<evidence type="ECO:0000313" key="2">
    <source>
        <dbReference type="EMBL" id="EFJ24656.1"/>
    </source>
</evidence>
<keyword evidence="1" id="KW-0732">Signal</keyword>
<evidence type="ECO:0000313" key="3">
    <source>
        <dbReference type="Proteomes" id="UP000001514"/>
    </source>
</evidence>
<accession>D8RTC0</accession>
<evidence type="ECO:0000256" key="1">
    <source>
        <dbReference type="SAM" id="SignalP"/>
    </source>
</evidence>
<dbReference type="KEGG" id="smo:SELMODRAFT_414607"/>
<dbReference type="AlphaFoldDB" id="D8RTC0"/>
<proteinExistence type="predicted"/>
<dbReference type="PANTHER" id="PTHR34376:SF2">
    <property type="entry name" value="SERINE PROTEASE INHIBITOR, KAZAL-TYPE FAMILY PROTEIN"/>
    <property type="match status" value="1"/>
</dbReference>